<proteinExistence type="predicted"/>
<dbReference type="AlphaFoldDB" id="A0AAV7L2C9"/>
<accession>A0AAV7L2C9</accession>
<organism evidence="1 2">
    <name type="scientific">Pleurodeles waltl</name>
    <name type="common">Iberian ribbed newt</name>
    <dbReference type="NCBI Taxonomy" id="8319"/>
    <lineage>
        <taxon>Eukaryota</taxon>
        <taxon>Metazoa</taxon>
        <taxon>Chordata</taxon>
        <taxon>Craniata</taxon>
        <taxon>Vertebrata</taxon>
        <taxon>Euteleostomi</taxon>
        <taxon>Amphibia</taxon>
        <taxon>Batrachia</taxon>
        <taxon>Caudata</taxon>
        <taxon>Salamandroidea</taxon>
        <taxon>Salamandridae</taxon>
        <taxon>Pleurodelinae</taxon>
        <taxon>Pleurodeles</taxon>
    </lineage>
</organism>
<dbReference type="EMBL" id="JANPWB010000016">
    <property type="protein sequence ID" value="KAJ1083478.1"/>
    <property type="molecule type" value="Genomic_DNA"/>
</dbReference>
<sequence>MERDATRLISEPLLAFQHHPGHRTTSEQLKPGQVTMASQAGRDSVKWAAQDLTEAGAQWLALLTQAHLDDLTPQPATGNVLVSSGLWDAARQRRATILFGGRIPTHWDLYRGDITAEGHLVLVVNEADQRRTCVLLSMHHLTEDHQWALARGYH</sequence>
<evidence type="ECO:0000313" key="1">
    <source>
        <dbReference type="EMBL" id="KAJ1083478.1"/>
    </source>
</evidence>
<evidence type="ECO:0000313" key="2">
    <source>
        <dbReference type="Proteomes" id="UP001066276"/>
    </source>
</evidence>
<gene>
    <name evidence="1" type="ORF">NDU88_003637</name>
</gene>
<reference evidence="1" key="1">
    <citation type="journal article" date="2022" name="bioRxiv">
        <title>Sequencing and chromosome-scale assembly of the giantPleurodeles waltlgenome.</title>
        <authorList>
            <person name="Brown T."/>
            <person name="Elewa A."/>
            <person name="Iarovenko S."/>
            <person name="Subramanian E."/>
            <person name="Araus A.J."/>
            <person name="Petzold A."/>
            <person name="Susuki M."/>
            <person name="Suzuki K.-i.T."/>
            <person name="Hayashi T."/>
            <person name="Toyoda A."/>
            <person name="Oliveira C."/>
            <person name="Osipova E."/>
            <person name="Leigh N.D."/>
            <person name="Simon A."/>
            <person name="Yun M.H."/>
        </authorList>
    </citation>
    <scope>NUCLEOTIDE SEQUENCE</scope>
    <source>
        <strain evidence="1">20211129_DDA</strain>
        <tissue evidence="1">Liver</tissue>
    </source>
</reference>
<name>A0AAV7L2C9_PLEWA</name>
<comment type="caution">
    <text evidence="1">The sequence shown here is derived from an EMBL/GenBank/DDBJ whole genome shotgun (WGS) entry which is preliminary data.</text>
</comment>
<dbReference type="Proteomes" id="UP001066276">
    <property type="component" value="Chromosome 12"/>
</dbReference>
<protein>
    <submittedName>
        <fullName evidence="1">Uncharacterized protein</fullName>
    </submittedName>
</protein>
<keyword evidence="2" id="KW-1185">Reference proteome</keyword>